<evidence type="ECO:0000313" key="3">
    <source>
        <dbReference type="Proteomes" id="UP000005744"/>
    </source>
</evidence>
<reference evidence="2 3" key="1">
    <citation type="submission" date="2011-11" db="EMBL/GenBank/DDBJ databases">
        <title>Improved High-Quality Draft sequence of Beggiatoa alba B18lD.</title>
        <authorList>
            <consortium name="US DOE Joint Genome Institute"/>
            <person name="Lucas S."/>
            <person name="Han J."/>
            <person name="Lapidus A."/>
            <person name="Cheng J.-F."/>
            <person name="Goodwin L."/>
            <person name="Pitluck S."/>
            <person name="Peters L."/>
            <person name="Mikhailova N."/>
            <person name="Held B."/>
            <person name="Detter J.C."/>
            <person name="Han C."/>
            <person name="Tapia R."/>
            <person name="Land M."/>
            <person name="Hauser L."/>
            <person name="Kyrpides N."/>
            <person name="Ivanova N."/>
            <person name="Pagani I."/>
            <person name="Samuel K."/>
            <person name="Teske A."/>
            <person name="Mueller J."/>
            <person name="Woyke T."/>
        </authorList>
    </citation>
    <scope>NUCLEOTIDE SEQUENCE [LARGE SCALE GENOMIC DNA]</scope>
    <source>
        <strain evidence="2 3">B18LD</strain>
    </source>
</reference>
<protein>
    <submittedName>
        <fullName evidence="2">Sulfite oxidase-like oxidoreductase</fullName>
    </submittedName>
</protein>
<evidence type="ECO:0000313" key="2">
    <source>
        <dbReference type="EMBL" id="EIJ41091.1"/>
    </source>
</evidence>
<proteinExistence type="predicted"/>
<dbReference type="STRING" id="395493.BegalDRAFT_0168"/>
<dbReference type="InterPro" id="IPR000572">
    <property type="entry name" value="OxRdtase_Mopterin-bd_dom"/>
</dbReference>
<organism evidence="2 3">
    <name type="scientific">Beggiatoa alba B18LD</name>
    <dbReference type="NCBI Taxonomy" id="395493"/>
    <lineage>
        <taxon>Bacteria</taxon>
        <taxon>Pseudomonadati</taxon>
        <taxon>Pseudomonadota</taxon>
        <taxon>Gammaproteobacteria</taxon>
        <taxon>Thiotrichales</taxon>
        <taxon>Thiotrichaceae</taxon>
        <taxon>Beggiatoa</taxon>
    </lineage>
</organism>
<dbReference type="EMBL" id="JH600070">
    <property type="protein sequence ID" value="EIJ41091.1"/>
    <property type="molecule type" value="Genomic_DNA"/>
</dbReference>
<name>I3CBU8_9GAMM</name>
<dbReference type="SUPFAM" id="SSF56524">
    <property type="entry name" value="Oxidoreductase molybdopterin-binding domain"/>
    <property type="match status" value="1"/>
</dbReference>
<accession>I3CBU8</accession>
<dbReference type="OrthoDB" id="482420at2"/>
<sequence>MSQVLRVETHLASSALSNLPLLQISGEVETPLILDFDALQELPHYEVHNFPIVCATTKTVLAVTQHFKGVLLRDLLAQAVLKTSNKPLYRQPIYIAARAVDGYTAMFTWHEIFNARGGDSVYVIHTCEYEPLAQLMLLCTSDVYSAPRWVRNLNRIEVKQLS</sequence>
<dbReference type="eggNOG" id="COG2041">
    <property type="taxonomic scope" value="Bacteria"/>
</dbReference>
<dbReference type="RefSeq" id="WP_002682695.1">
    <property type="nucleotide sequence ID" value="NZ_JH600070.1"/>
</dbReference>
<dbReference type="HOGENOM" id="CLU_103704_1_0_6"/>
<evidence type="ECO:0000259" key="1">
    <source>
        <dbReference type="Pfam" id="PF00174"/>
    </source>
</evidence>
<dbReference type="Pfam" id="PF00174">
    <property type="entry name" value="Oxidored_molyb"/>
    <property type="match status" value="1"/>
</dbReference>
<dbReference type="Gene3D" id="3.90.420.10">
    <property type="entry name" value="Oxidoreductase, molybdopterin-binding domain"/>
    <property type="match status" value="1"/>
</dbReference>
<gene>
    <name evidence="2" type="ORF">BegalDRAFT_0168</name>
</gene>
<feature type="domain" description="Oxidoreductase molybdopterin-binding" evidence="1">
    <location>
        <begin position="22"/>
        <end position="113"/>
    </location>
</feature>
<dbReference type="InterPro" id="IPR036374">
    <property type="entry name" value="OxRdtase_Mopterin-bd_sf"/>
</dbReference>
<dbReference type="Proteomes" id="UP000005744">
    <property type="component" value="Unassembled WGS sequence"/>
</dbReference>
<keyword evidence="3" id="KW-1185">Reference proteome</keyword>
<dbReference type="AlphaFoldDB" id="I3CBU8"/>